<sequence length="231" mass="27134">MIKDSKDSDKFNRETPSDSPALPNKADTPGPEPSSSHEGNDGLLDDEKTWPSVVDLNTRLRRVISSYQRSVKKEDVKILQKSKSGIESDTTVNHATSINEPPLNMQGWDLQQLAMYLLKMERREKMEAMIKERERTRIEEQKTKWSRREESEFLRVVSTYGVNYDRKKAQYDWTKFKSIARFDKKTDNDLTDYYMSFRAMCKKVCNAKLNDEDDFQTFLLIILVLQKHDKY</sequence>
<dbReference type="CDD" id="cd00167">
    <property type="entry name" value="SANT"/>
    <property type="match status" value="1"/>
</dbReference>
<accession>V9IEM3</accession>
<gene>
    <name evidence="3" type="ORF">ACCB01392.1</name>
</gene>
<feature type="compositionally biased region" description="Basic and acidic residues" evidence="1">
    <location>
        <begin position="1"/>
        <end position="16"/>
    </location>
</feature>
<dbReference type="InterPro" id="IPR051493">
    <property type="entry name" value="CHD"/>
</dbReference>
<proteinExistence type="evidence at transcript level"/>
<dbReference type="InterPro" id="IPR001005">
    <property type="entry name" value="SANT/Myb"/>
</dbReference>
<name>V9IEM3_APICE</name>
<feature type="region of interest" description="Disordered" evidence="1">
    <location>
        <begin position="1"/>
        <end position="48"/>
    </location>
</feature>
<keyword evidence="3" id="KW-0378">Hydrolase</keyword>
<dbReference type="GO" id="GO:0004386">
    <property type="term" value="F:helicase activity"/>
    <property type="evidence" value="ECO:0007669"/>
    <property type="project" value="UniProtKB-KW"/>
</dbReference>
<dbReference type="PANTHER" id="PTHR46850">
    <property type="entry name" value="CHROMODOMAIN-HELICASE-DNA-BINDING PROTEIN 9"/>
    <property type="match status" value="1"/>
</dbReference>
<dbReference type="InterPro" id="IPR056342">
    <property type="entry name" value="HTH_CHD6-9"/>
</dbReference>
<organism evidence="3">
    <name type="scientific">Apis cerana</name>
    <name type="common">Indian honeybee</name>
    <dbReference type="NCBI Taxonomy" id="7461"/>
    <lineage>
        <taxon>Eukaryota</taxon>
        <taxon>Metazoa</taxon>
        <taxon>Ecdysozoa</taxon>
        <taxon>Arthropoda</taxon>
        <taxon>Hexapoda</taxon>
        <taxon>Insecta</taxon>
        <taxon>Pterygota</taxon>
        <taxon>Neoptera</taxon>
        <taxon>Endopterygota</taxon>
        <taxon>Hymenoptera</taxon>
        <taxon>Apocrita</taxon>
        <taxon>Aculeata</taxon>
        <taxon>Apoidea</taxon>
        <taxon>Anthophila</taxon>
        <taxon>Apidae</taxon>
        <taxon>Apis</taxon>
    </lineage>
</organism>
<feature type="domain" description="Myb-like" evidence="2">
    <location>
        <begin position="141"/>
        <end position="200"/>
    </location>
</feature>
<reference evidence="3" key="1">
    <citation type="submission" date="2011-11" db="EMBL/GenBank/DDBJ databases">
        <title>Decoding the brain transcriptome of the Eastern honeybee (Apis cerana) based on pyrosequencing.</title>
        <authorList>
            <person name="Sun L."/>
            <person name="Zheng H."/>
            <person name="Wang Y."/>
            <person name="Xie X."/>
            <person name="Zhu Y."/>
            <person name="Gu W."/>
            <person name="Wang S."/>
        </authorList>
    </citation>
    <scope>NUCLEOTIDE SEQUENCE</scope>
    <source>
        <tissue evidence="3">Brain</tissue>
    </source>
</reference>
<dbReference type="PANTHER" id="PTHR46850:SF1">
    <property type="entry name" value="CHROMODOMAIN-HELICASE-DNA-BINDING PROTEIN 9"/>
    <property type="match status" value="1"/>
</dbReference>
<keyword evidence="3" id="KW-0347">Helicase</keyword>
<keyword evidence="3" id="KW-0547">Nucleotide-binding</keyword>
<keyword evidence="3" id="KW-0238">DNA-binding</keyword>
<evidence type="ECO:0000259" key="2">
    <source>
        <dbReference type="SMART" id="SM00717"/>
    </source>
</evidence>
<dbReference type="SMART" id="SM00717">
    <property type="entry name" value="SANT"/>
    <property type="match status" value="1"/>
</dbReference>
<dbReference type="EMBL" id="JR039617">
    <property type="protein sequence ID" value="AEY58779.1"/>
    <property type="molecule type" value="mRNA"/>
</dbReference>
<dbReference type="AlphaFoldDB" id="V9IEM3"/>
<keyword evidence="3" id="KW-0067">ATP-binding</keyword>
<evidence type="ECO:0000313" key="3">
    <source>
        <dbReference type="EMBL" id="AEY58779.1"/>
    </source>
</evidence>
<dbReference type="GO" id="GO:0003677">
    <property type="term" value="F:DNA binding"/>
    <property type="evidence" value="ECO:0007669"/>
    <property type="project" value="UniProtKB-KW"/>
</dbReference>
<dbReference type="Pfam" id="PF23078">
    <property type="entry name" value="HTH_CHD6-9"/>
    <property type="match status" value="1"/>
</dbReference>
<protein>
    <submittedName>
        <fullName evidence="3">Chromodomain-helicase-DNA-binding protein 9</fullName>
    </submittedName>
</protein>
<evidence type="ECO:0000256" key="1">
    <source>
        <dbReference type="SAM" id="MobiDB-lite"/>
    </source>
</evidence>